<proteinExistence type="predicted"/>
<dbReference type="OrthoDB" id="152992at2"/>
<feature type="transmembrane region" description="Helical" evidence="1">
    <location>
        <begin position="46"/>
        <end position="66"/>
    </location>
</feature>
<dbReference type="Pfam" id="PF14014">
    <property type="entry name" value="DUF4230"/>
    <property type="match status" value="1"/>
</dbReference>
<sequence>MSRDKKIQDLEKQLQQLKRKEAATYAEAPGRSRSFERPFNGLPKKLWVFLVLGIALLVAVVAISRMDFVGFISGSSYKEQKSMVVERLQKLDQLTTAEAVTTVIIQRENNELFGQEIGFPIPGTFRKVLVEVPGTVRAGIDMSVVTENDVELDEETMTATITVPKPELLGQPTIMNDQVKVYSIEGLLRDEASITEGFEIASEAQELMVERAQSIGLLTLAETNAEKVLQDMFQLVEYEVTIEFEE</sequence>
<dbReference type="InterPro" id="IPR025324">
    <property type="entry name" value="DUF4230"/>
</dbReference>
<keyword evidence="1" id="KW-1133">Transmembrane helix</keyword>
<keyword evidence="3" id="KW-1185">Reference proteome</keyword>
<protein>
    <recommendedName>
        <fullName evidence="4">DUF4230 domain-containing protein</fullName>
    </recommendedName>
</protein>
<dbReference type="RefSeq" id="WP_100353349.1">
    <property type="nucleotide sequence ID" value="NZ_PCGR01000002.1"/>
</dbReference>
<evidence type="ECO:0008006" key="4">
    <source>
        <dbReference type="Google" id="ProtNLM"/>
    </source>
</evidence>
<evidence type="ECO:0000313" key="3">
    <source>
        <dbReference type="Proteomes" id="UP000228680"/>
    </source>
</evidence>
<dbReference type="Proteomes" id="UP000228680">
    <property type="component" value="Unassembled WGS sequence"/>
</dbReference>
<keyword evidence="1" id="KW-0812">Transmembrane</keyword>
<evidence type="ECO:0000256" key="1">
    <source>
        <dbReference type="SAM" id="Phobius"/>
    </source>
</evidence>
<evidence type="ECO:0000313" key="2">
    <source>
        <dbReference type="EMBL" id="PJK16795.1"/>
    </source>
</evidence>
<dbReference type="EMBL" id="PCGR01000002">
    <property type="protein sequence ID" value="PJK16795.1"/>
    <property type="molecule type" value="Genomic_DNA"/>
</dbReference>
<accession>A0A2M9F016</accession>
<organism evidence="2 3">
    <name type="scientific">Chryseomicrobium excrementi</name>
    <dbReference type="NCBI Taxonomy" id="2041346"/>
    <lineage>
        <taxon>Bacteria</taxon>
        <taxon>Bacillati</taxon>
        <taxon>Bacillota</taxon>
        <taxon>Bacilli</taxon>
        <taxon>Bacillales</taxon>
        <taxon>Caryophanaceae</taxon>
        <taxon>Chryseomicrobium</taxon>
    </lineage>
</organism>
<keyword evidence="1" id="KW-0472">Membrane</keyword>
<dbReference type="AlphaFoldDB" id="A0A2M9F016"/>
<reference evidence="2 3" key="1">
    <citation type="submission" date="2017-10" db="EMBL/GenBank/DDBJ databases">
        <title>Draft genome of Chryseomicrobium casticus sp. nov.</title>
        <authorList>
            <person name="Chakraborty R."/>
            <person name="Saha T."/>
        </authorList>
    </citation>
    <scope>NUCLEOTIDE SEQUENCE [LARGE SCALE GENOMIC DNA]</scope>
    <source>
        <strain evidence="2 3">ET03</strain>
    </source>
</reference>
<comment type="caution">
    <text evidence="2">The sequence shown here is derived from an EMBL/GenBank/DDBJ whole genome shotgun (WGS) entry which is preliminary data.</text>
</comment>
<name>A0A2M9F016_9BACL</name>
<gene>
    <name evidence="2" type="ORF">CQS04_06480</name>
</gene>